<dbReference type="AlphaFoldDB" id="A0A833VRL3"/>
<feature type="domain" description="DUF4220" evidence="2">
    <location>
        <begin position="53"/>
        <end position="394"/>
    </location>
</feature>
<keyword evidence="1" id="KW-0812">Transmembrane</keyword>
<comment type="caution">
    <text evidence="3">The sequence shown here is derived from an EMBL/GenBank/DDBJ whole genome shotgun (WGS) entry which is preliminary data.</text>
</comment>
<gene>
    <name evidence="3" type="ORF">FCM35_KLT16321</name>
</gene>
<sequence>MQITIIKESWKRFWDAEEIRILVLASLCLQFGLVFFAPWRKRTARKPLIILLWSFYQAADYIAILALGNILKEQNQKRFDDLTAFWAPFLLLHLGGPDTITSYSIEDNELWLRHLIGLVVQTTIAFVVVLGLLAIPRLRIAVAFVFITGLVKYAERTWALRSASMNVLRGSLVKDPNPGPNYAEFMQEYVWRREAGQSGYVKKKNEATQLQQPSDHKYSDDVQLLVEAYDSFKRFMPIVVDLMLTFEDRKISQTYFWKSTASNAFKVVEMELSFLYDVFHTKAIHIRCINGGIWRFISLGLISAAFIIFHNCEKQGYVNSEISISYILLGSAVFMELTSLVLITTSDWMIVTLTRHTWLILNKLAGVITLAVSFIFSKGKPRWSNSMSQYNLLSLSLGDKEEYLLRRIFGAGKVEELSSVKVEESTSEKTVKESSLKKMVKVLYLDKLVKVLYLDKMVKLSLEKMVKILLFLEKMVKLSFEKMVKVLFLDKLVKVLYLDKVVKLSLKNMAKVLLFLKKMVKVLLFLAKMVKLSLEKMVNVLLSLEKTVKELWNNFIFVHTVGVPCELKALLFEELKKKSESAHHTADFKELRYCKGEKTLKEEGCSHLAWTVEKEFDESILLWHIATDLCFYIHSNANENSETGQGIVERIKRLVNFCATNNNISYSNREISLIMSNYLVYLLIMQPSMMPAGIGKIRFQDTCTEAKLFFRAEKKGLTEAEAREALLDVETEVDPIQVKGDRCKSVLFDACRLAKELNLLPVDERWRLISKVWVEMLGYAAVSCKTNYHIKQLSQGGELLTHVWLLMAHMGIGEQYRVETGHAAAKLAFNN</sequence>
<dbReference type="Proteomes" id="UP000623129">
    <property type="component" value="Unassembled WGS sequence"/>
</dbReference>
<feature type="transmembrane region" description="Helical" evidence="1">
    <location>
        <begin position="357"/>
        <end position="376"/>
    </location>
</feature>
<evidence type="ECO:0000313" key="4">
    <source>
        <dbReference type="Proteomes" id="UP000623129"/>
    </source>
</evidence>
<dbReference type="OrthoDB" id="769871at2759"/>
<evidence type="ECO:0000259" key="2">
    <source>
        <dbReference type="Pfam" id="PF13968"/>
    </source>
</evidence>
<dbReference type="InterPro" id="IPR007658">
    <property type="entry name" value="DUF594"/>
</dbReference>
<feature type="transmembrane region" description="Helical" evidence="1">
    <location>
        <begin position="51"/>
        <end position="71"/>
    </location>
</feature>
<accession>A0A833VRL3</accession>
<reference evidence="3" key="1">
    <citation type="submission" date="2020-01" db="EMBL/GenBank/DDBJ databases">
        <title>Genome sequence of Kobresia littledalei, the first chromosome-level genome in the family Cyperaceae.</title>
        <authorList>
            <person name="Qu G."/>
        </authorList>
    </citation>
    <scope>NUCLEOTIDE SEQUENCE</scope>
    <source>
        <strain evidence="3">C.B.Clarke</strain>
        <tissue evidence="3">Leaf</tissue>
    </source>
</reference>
<evidence type="ECO:0000256" key="1">
    <source>
        <dbReference type="SAM" id="Phobius"/>
    </source>
</evidence>
<feature type="transmembrane region" description="Helical" evidence="1">
    <location>
        <begin position="322"/>
        <end position="345"/>
    </location>
</feature>
<keyword evidence="1" id="KW-1133">Transmembrane helix</keyword>
<keyword evidence="1" id="KW-0472">Membrane</keyword>
<proteinExistence type="predicted"/>
<evidence type="ECO:0000313" key="3">
    <source>
        <dbReference type="EMBL" id="KAF3338850.1"/>
    </source>
</evidence>
<keyword evidence="4" id="KW-1185">Reference proteome</keyword>
<feature type="transmembrane region" description="Helical" evidence="1">
    <location>
        <begin position="83"/>
        <end position="105"/>
    </location>
</feature>
<feature type="transmembrane region" description="Helical" evidence="1">
    <location>
        <begin position="292"/>
        <end position="310"/>
    </location>
</feature>
<dbReference type="Pfam" id="PF04578">
    <property type="entry name" value="DUF594"/>
    <property type="match status" value="1"/>
</dbReference>
<name>A0A833VRL3_9POAL</name>
<dbReference type="InterPro" id="IPR025315">
    <property type="entry name" value="DUF4220"/>
</dbReference>
<dbReference type="EMBL" id="SWLB01000004">
    <property type="protein sequence ID" value="KAF3338850.1"/>
    <property type="molecule type" value="Genomic_DNA"/>
</dbReference>
<feature type="transmembrane region" description="Helical" evidence="1">
    <location>
        <begin position="21"/>
        <end position="39"/>
    </location>
</feature>
<dbReference type="PANTHER" id="PTHR31325">
    <property type="entry name" value="OS01G0798800 PROTEIN-RELATED"/>
    <property type="match status" value="1"/>
</dbReference>
<dbReference type="Pfam" id="PF13968">
    <property type="entry name" value="DUF4220"/>
    <property type="match status" value="1"/>
</dbReference>
<protein>
    <recommendedName>
        <fullName evidence="2">DUF4220 domain-containing protein</fullName>
    </recommendedName>
</protein>
<feature type="transmembrane region" description="Helical" evidence="1">
    <location>
        <begin position="111"/>
        <end position="135"/>
    </location>
</feature>
<organism evidence="3 4">
    <name type="scientific">Carex littledalei</name>
    <dbReference type="NCBI Taxonomy" id="544730"/>
    <lineage>
        <taxon>Eukaryota</taxon>
        <taxon>Viridiplantae</taxon>
        <taxon>Streptophyta</taxon>
        <taxon>Embryophyta</taxon>
        <taxon>Tracheophyta</taxon>
        <taxon>Spermatophyta</taxon>
        <taxon>Magnoliopsida</taxon>
        <taxon>Liliopsida</taxon>
        <taxon>Poales</taxon>
        <taxon>Cyperaceae</taxon>
        <taxon>Cyperoideae</taxon>
        <taxon>Cariceae</taxon>
        <taxon>Carex</taxon>
        <taxon>Carex subgen. Euthyceras</taxon>
    </lineage>
</organism>